<dbReference type="RefSeq" id="WP_126582735.1">
    <property type="nucleotide sequence ID" value="NZ_BIFR01000002.1"/>
</dbReference>
<dbReference type="GO" id="GO:0042578">
    <property type="term" value="F:phosphoric ester hydrolase activity"/>
    <property type="evidence" value="ECO:0007669"/>
    <property type="project" value="UniProtKB-ARBA"/>
</dbReference>
<feature type="chain" id="PRO_5019533067" evidence="2">
    <location>
        <begin position="28"/>
        <end position="513"/>
    </location>
</feature>
<proteinExistence type="predicted"/>
<dbReference type="EMBL" id="BIFR01000002">
    <property type="protein sequence ID" value="GCE15249.1"/>
    <property type="molecule type" value="Genomic_DNA"/>
</dbReference>
<dbReference type="OrthoDB" id="980947at2"/>
<comment type="caution">
    <text evidence="3">The sequence shown here is derived from an EMBL/GenBank/DDBJ whole genome shotgun (WGS) entry which is preliminary data.</text>
</comment>
<reference evidence="4" key="1">
    <citation type="submission" date="2018-12" db="EMBL/GenBank/DDBJ databases">
        <title>Tengunoibacter tsumagoiensis gen. nov., sp. nov., Dictyobacter kobayashii sp. nov., D. alpinus sp. nov., and D. joshuensis sp. nov. and description of Dictyobacteraceae fam. nov. within the order Ktedonobacterales isolated from Tengu-no-mugimeshi.</title>
        <authorList>
            <person name="Wang C.M."/>
            <person name="Zheng Y."/>
            <person name="Sakai Y."/>
            <person name="Toyoda A."/>
            <person name="Minakuchi Y."/>
            <person name="Abe K."/>
            <person name="Yokota A."/>
            <person name="Yabe S."/>
        </authorList>
    </citation>
    <scope>NUCLEOTIDE SEQUENCE [LARGE SCALE GENOMIC DNA]</scope>
    <source>
        <strain evidence="4">Uno3</strain>
    </source>
</reference>
<feature type="signal peptide" evidence="2">
    <location>
        <begin position="1"/>
        <end position="27"/>
    </location>
</feature>
<dbReference type="InterPro" id="IPR007312">
    <property type="entry name" value="Phosphoesterase"/>
</dbReference>
<evidence type="ECO:0000256" key="1">
    <source>
        <dbReference type="ARBA" id="ARBA00022801"/>
    </source>
</evidence>
<dbReference type="Gene3D" id="3.40.720.10">
    <property type="entry name" value="Alkaline Phosphatase, subunit A"/>
    <property type="match status" value="2"/>
</dbReference>
<dbReference type="AlphaFoldDB" id="A0A402A839"/>
<sequence length="513" mass="55560">MKKHWRFIASIATLVVVLLSATAGVAAKVSATNDQTTSHLDNTTTPIQHVVVIFQENVSFDHYFGTYPYATNPAGEPAFVARKNTPTVNGLSPALLTANPNTSNPQRIDRSTPITCDQDHAYTDEQKAYDHGLVDQFVQSAAGSHCADKSIVMNYYDGNTTTALWNYAQHFAMSDNSFGTTFGPSTPGALNLISGQTYGATPANFGYPGYPVTSNGSMLNDIDPAYDDCSAKGTTASMAGMNVGDLLNAKNLTWGWFEGGFAPSSVANGQTVCGTTHTNISGATVTDYIPHHEPFQYYQSTSNPHHLPPTSAQMIGKTDQANHQYDLQNFWTAVNEGQLPAVSFLKASAYQDGHAGYSDPLDEQTFLVNTINKLQKSREWKNTAVIISYDDSDGWYDHVLGPIVSQSNDPNDALTGAGACGAAKAGAYQGRCGYGPRLPLMVISPFAKENSVDHTVTDQSSILRFIEDNWKLGRIGNQSFDALAGTLNNLFDFHNDDTRSLYLDPTTGEPIRR</sequence>
<name>A0A402A839_9CHLR</name>
<evidence type="ECO:0000256" key="2">
    <source>
        <dbReference type="SAM" id="SignalP"/>
    </source>
</evidence>
<evidence type="ECO:0000313" key="4">
    <source>
        <dbReference type="Proteomes" id="UP000287352"/>
    </source>
</evidence>
<dbReference type="Pfam" id="PF04185">
    <property type="entry name" value="Phosphoesterase"/>
    <property type="match status" value="1"/>
</dbReference>
<accession>A0A402A839</accession>
<evidence type="ECO:0000313" key="3">
    <source>
        <dbReference type="EMBL" id="GCE15249.1"/>
    </source>
</evidence>
<dbReference type="PANTHER" id="PTHR31956">
    <property type="entry name" value="NON-SPECIFIC PHOSPHOLIPASE C4-RELATED"/>
    <property type="match status" value="1"/>
</dbReference>
<keyword evidence="1" id="KW-0378">Hydrolase</keyword>
<dbReference type="CDD" id="cd16013">
    <property type="entry name" value="AcpA"/>
    <property type="match status" value="1"/>
</dbReference>
<keyword evidence="4" id="KW-1185">Reference proteome</keyword>
<keyword evidence="2" id="KW-0732">Signal</keyword>
<dbReference type="PANTHER" id="PTHR31956:SF1">
    <property type="entry name" value="NON-SPECIFIC PHOSPHOLIPASE C1"/>
    <property type="match status" value="1"/>
</dbReference>
<organism evidence="3 4">
    <name type="scientific">Tengunoibacter tsumagoiensis</name>
    <dbReference type="NCBI Taxonomy" id="2014871"/>
    <lineage>
        <taxon>Bacteria</taxon>
        <taxon>Bacillati</taxon>
        <taxon>Chloroflexota</taxon>
        <taxon>Ktedonobacteria</taxon>
        <taxon>Ktedonobacterales</taxon>
        <taxon>Dictyobacteraceae</taxon>
        <taxon>Tengunoibacter</taxon>
    </lineage>
</organism>
<protein>
    <submittedName>
        <fullName evidence="3">Phospholipase C</fullName>
    </submittedName>
</protein>
<dbReference type="InterPro" id="IPR017850">
    <property type="entry name" value="Alkaline_phosphatase_core_sf"/>
</dbReference>
<dbReference type="Proteomes" id="UP000287352">
    <property type="component" value="Unassembled WGS sequence"/>
</dbReference>
<gene>
    <name evidence="3" type="primary">plcC</name>
    <name evidence="3" type="ORF">KTT_51080</name>
</gene>